<dbReference type="AlphaFoldDB" id="A0A382DH28"/>
<sequence length="349" mass="39638">MKKVFVNGYGSIGSRIAKFVKEDSDIDVIGIGKHSPDEKVQHAINDGFSVYVPKSKSEDFKNFNISGSIESVLDDCDLVIDASPGGKGISNRKNIYEPKDVKAIFQGGETIFNDNAVADVLFNSRVNYAEAFDKKYVMQGSCNVTGMGRILNPLKEKYADSLTRFDVTLVRRWADLEQTDKEITDTIEMTEQPHHGTDVKAFFGNDVPLFVRAIKVPTRQMHLHIMDIRFNEKAPSIDEIHSLFKNEYGIATLWTAKGTKDVRNFAESTKFNFKDTNMLHIHANMTKSIDDTIQLMYSDDQTGIVIPENHMLLQAMLFQRDYNDAVKRTEKLFGMEEKKKLLEKHFSKS</sequence>
<dbReference type="SUPFAM" id="SSF51735">
    <property type="entry name" value="NAD(P)-binding Rossmann-fold domains"/>
    <property type="match status" value="1"/>
</dbReference>
<dbReference type="EMBL" id="UINC01039060">
    <property type="protein sequence ID" value="SVB36981.1"/>
    <property type="molecule type" value="Genomic_DNA"/>
</dbReference>
<dbReference type="InterPro" id="IPR020831">
    <property type="entry name" value="GlycerAld/Erythrose_P_DH"/>
</dbReference>
<accession>A0A382DH28</accession>
<evidence type="ECO:0000313" key="2">
    <source>
        <dbReference type="EMBL" id="SVB36981.1"/>
    </source>
</evidence>
<dbReference type="CDD" id="cd18127">
    <property type="entry name" value="GAPDH_II_C"/>
    <property type="match status" value="1"/>
</dbReference>
<evidence type="ECO:0000256" key="1">
    <source>
        <dbReference type="ARBA" id="ARBA00023002"/>
    </source>
</evidence>
<reference evidence="2" key="1">
    <citation type="submission" date="2018-05" db="EMBL/GenBank/DDBJ databases">
        <authorList>
            <person name="Lanie J.A."/>
            <person name="Ng W.-L."/>
            <person name="Kazmierczak K.M."/>
            <person name="Andrzejewski T.M."/>
            <person name="Davidsen T.M."/>
            <person name="Wayne K.J."/>
            <person name="Tettelin H."/>
            <person name="Glass J.I."/>
            <person name="Rusch D."/>
            <person name="Podicherti R."/>
            <person name="Tsui H.-C.T."/>
            <person name="Winkler M.E."/>
        </authorList>
    </citation>
    <scope>NUCLEOTIDE SEQUENCE</scope>
</reference>
<protein>
    <submittedName>
        <fullName evidence="2">Uncharacterized protein</fullName>
    </submittedName>
</protein>
<name>A0A382DH28_9ZZZZ</name>
<dbReference type="InterPro" id="IPR036291">
    <property type="entry name" value="NAD(P)-bd_dom_sf"/>
</dbReference>
<dbReference type="SUPFAM" id="SSF55347">
    <property type="entry name" value="Glyceraldehyde-3-phosphate dehydrogenase-like, C-terminal domain"/>
    <property type="match status" value="1"/>
</dbReference>
<organism evidence="2">
    <name type="scientific">marine metagenome</name>
    <dbReference type="NCBI Taxonomy" id="408172"/>
    <lineage>
        <taxon>unclassified sequences</taxon>
        <taxon>metagenomes</taxon>
        <taxon>ecological metagenomes</taxon>
    </lineage>
</organism>
<dbReference type="PIRSF" id="PIRSF000149">
    <property type="entry name" value="GAP_DH"/>
    <property type="match status" value="1"/>
</dbReference>
<dbReference type="GO" id="GO:0016620">
    <property type="term" value="F:oxidoreductase activity, acting on the aldehyde or oxo group of donors, NAD or NADP as acceptor"/>
    <property type="evidence" value="ECO:0007669"/>
    <property type="project" value="InterPro"/>
</dbReference>
<keyword evidence="1" id="KW-0560">Oxidoreductase</keyword>
<proteinExistence type="predicted"/>
<gene>
    <name evidence="2" type="ORF">METZ01_LOCUS189835</name>
</gene>
<dbReference type="NCBIfam" id="NF003251">
    <property type="entry name" value="PRK04207.1"/>
    <property type="match status" value="1"/>
</dbReference>
<dbReference type="Gene3D" id="3.30.360.10">
    <property type="entry name" value="Dihydrodipicolinate Reductase, domain 2"/>
    <property type="match status" value="1"/>
</dbReference>
<dbReference type="CDD" id="cd02278">
    <property type="entry name" value="GAPDH_II_N"/>
    <property type="match status" value="1"/>
</dbReference>
<dbReference type="Gene3D" id="3.40.50.720">
    <property type="entry name" value="NAD(P)-binding Rossmann-like Domain"/>
    <property type="match status" value="1"/>
</dbReference>